<proteinExistence type="predicted"/>
<dbReference type="GO" id="GO:0006654">
    <property type="term" value="P:phosphatidic acid biosynthetic process"/>
    <property type="evidence" value="ECO:0007669"/>
    <property type="project" value="TreeGrafter"/>
</dbReference>
<evidence type="ECO:0000313" key="5">
    <source>
        <dbReference type="Proteomes" id="UP000324241"/>
    </source>
</evidence>
<evidence type="ECO:0008006" key="6">
    <source>
        <dbReference type="Google" id="ProtNLM"/>
    </source>
</evidence>
<comment type="caution">
    <text evidence="3">The sequence shown here is derived from an EMBL/GenBank/DDBJ whole genome shotgun (WGS) entry which is preliminary data.</text>
</comment>
<dbReference type="VEuPathDB" id="FungiDB:EYZ11_010886"/>
<dbReference type="Proteomes" id="UP000324241">
    <property type="component" value="Unassembled WGS sequence"/>
</dbReference>
<evidence type="ECO:0000313" key="3">
    <source>
        <dbReference type="EMBL" id="THC89660.1"/>
    </source>
</evidence>
<dbReference type="GO" id="GO:0005789">
    <property type="term" value="C:endoplasmic reticulum membrane"/>
    <property type="evidence" value="ECO:0007669"/>
    <property type="project" value="TreeGrafter"/>
</dbReference>
<dbReference type="EMBL" id="SOSA01000623">
    <property type="protein sequence ID" value="THC89660.1"/>
    <property type="molecule type" value="Genomic_DNA"/>
</dbReference>
<dbReference type="InterPro" id="IPR037997">
    <property type="entry name" value="Dgk1-like"/>
</dbReference>
<feature type="transmembrane region" description="Helical" evidence="1">
    <location>
        <begin position="152"/>
        <end position="173"/>
    </location>
</feature>
<keyword evidence="1" id="KW-1133">Transmembrane helix</keyword>
<dbReference type="PANTHER" id="PTHR31303">
    <property type="entry name" value="CTP-DEPENDENT DIACYLGLYCEROL KINASE 1"/>
    <property type="match status" value="1"/>
</dbReference>
<gene>
    <name evidence="2" type="ORF">ATNIH1004_004712</name>
    <name evidence="3" type="ORF">EYZ11_010886</name>
</gene>
<dbReference type="GO" id="GO:0004143">
    <property type="term" value="F:ATP-dependent diacylglycerol kinase activity"/>
    <property type="evidence" value="ECO:0007669"/>
    <property type="project" value="InterPro"/>
</dbReference>
<feature type="transmembrane region" description="Helical" evidence="1">
    <location>
        <begin position="273"/>
        <end position="290"/>
    </location>
</feature>
<sequence length="291" mass="31802">MEHNLGAIDAAGILNGTGGEVELLFNSATEKQPDFLQMSSIRLISFNTHYMKFIHRQEVARKLLHVSIGLLILFLYSHGFRPLQIASLLFSAFILNATFDAIRYNSKAVNKIFIRSFGIFMRENEATSYSTSTPYLFGMYIALRYFPEDIGIVGVLLLSCCDTAASIFGRLYGCHSIQLRHGKSLIGTAAAWLVGVLVAAGFWGYFLYTSSLSNNTDPARPFMFTGKLTYLPENSNSGGASTDPLALVVISLVSGFVAAGSELVDIFGCDDNLVVPVLSTLGLWGFLKIFG</sequence>
<feature type="transmembrane region" description="Helical" evidence="1">
    <location>
        <begin position="185"/>
        <end position="208"/>
    </location>
</feature>
<reference evidence="3 4" key="1">
    <citation type="submission" date="2019-03" db="EMBL/GenBank/DDBJ databases">
        <title>The genome sequence of a newly discovered highly antifungal drug resistant Aspergillus species, Aspergillus tanneri NIH 1004.</title>
        <authorList>
            <person name="Mounaud S."/>
            <person name="Singh I."/>
            <person name="Joardar V."/>
            <person name="Pakala S."/>
            <person name="Pakala S."/>
            <person name="Venepally P."/>
            <person name="Hoover J."/>
            <person name="Nierman W."/>
            <person name="Chung J."/>
            <person name="Losada L."/>
        </authorList>
    </citation>
    <scope>NUCLEOTIDE SEQUENCE [LARGE SCALE GENOMIC DNA]</scope>
    <source>
        <strain evidence="3 4">NIH1004</strain>
    </source>
</reference>
<dbReference type="RefSeq" id="XP_033428188.1">
    <property type="nucleotide sequence ID" value="XM_033569382.1"/>
</dbReference>
<evidence type="ECO:0000256" key="1">
    <source>
        <dbReference type="SAM" id="Phobius"/>
    </source>
</evidence>
<evidence type="ECO:0000313" key="2">
    <source>
        <dbReference type="EMBL" id="KAA8648827.1"/>
    </source>
</evidence>
<keyword evidence="4" id="KW-1185">Reference proteome</keyword>
<accession>A0A4S3J493</accession>
<keyword evidence="1" id="KW-0472">Membrane</keyword>
<dbReference type="PANTHER" id="PTHR31303:SF1">
    <property type="entry name" value="CTP-DEPENDENT DIACYLGLYCEROL KINASE 1"/>
    <property type="match status" value="1"/>
</dbReference>
<protein>
    <recommendedName>
        <fullName evidence="6">Phosphatidate cytidylyltransferase</fullName>
    </recommendedName>
</protein>
<keyword evidence="1" id="KW-0812">Transmembrane</keyword>
<name>A0A4S3J493_9EURO</name>
<dbReference type="EMBL" id="QUQM01000003">
    <property type="protein sequence ID" value="KAA8648827.1"/>
    <property type="molecule type" value="Genomic_DNA"/>
</dbReference>
<dbReference type="OrthoDB" id="5673at2759"/>
<feature type="transmembrane region" description="Helical" evidence="1">
    <location>
        <begin position="59"/>
        <end position="77"/>
    </location>
</feature>
<evidence type="ECO:0000313" key="4">
    <source>
        <dbReference type="Proteomes" id="UP000308092"/>
    </source>
</evidence>
<organism evidence="3 4">
    <name type="scientific">Aspergillus tanneri</name>
    <dbReference type="NCBI Taxonomy" id="1220188"/>
    <lineage>
        <taxon>Eukaryota</taxon>
        <taxon>Fungi</taxon>
        <taxon>Dikarya</taxon>
        <taxon>Ascomycota</taxon>
        <taxon>Pezizomycotina</taxon>
        <taxon>Eurotiomycetes</taxon>
        <taxon>Eurotiomycetidae</taxon>
        <taxon>Eurotiales</taxon>
        <taxon>Aspergillaceae</taxon>
        <taxon>Aspergillus</taxon>
        <taxon>Aspergillus subgen. Circumdati</taxon>
    </lineage>
</organism>
<dbReference type="Proteomes" id="UP000308092">
    <property type="component" value="Unassembled WGS sequence"/>
</dbReference>
<dbReference type="AlphaFoldDB" id="A0A4S3J493"/>
<reference evidence="2 5" key="2">
    <citation type="submission" date="2019-08" db="EMBL/GenBank/DDBJ databases">
        <title>The genome sequence of a newly discovered highly antifungal drug resistant Aspergillus species, Aspergillus tanneri NIH 1004.</title>
        <authorList>
            <person name="Mounaud S."/>
            <person name="Singh I."/>
            <person name="Joardar V."/>
            <person name="Pakala S."/>
            <person name="Pakala S."/>
            <person name="Venepally P."/>
            <person name="Chung J.K."/>
            <person name="Losada L."/>
            <person name="Nierman W.C."/>
        </authorList>
    </citation>
    <scope>NUCLEOTIDE SEQUENCE [LARGE SCALE GENOMIC DNA]</scope>
    <source>
        <strain evidence="2 5">NIH1004</strain>
    </source>
</reference>
<dbReference type="GeneID" id="54327414"/>
<dbReference type="STRING" id="1220188.A0A4S3J493"/>